<feature type="transmembrane region" description="Helical" evidence="1">
    <location>
        <begin position="169"/>
        <end position="195"/>
    </location>
</feature>
<keyword evidence="2" id="KW-0418">Kinase</keyword>
<protein>
    <submittedName>
        <fullName evidence="2">Dolichol kinase</fullName>
    </submittedName>
</protein>
<dbReference type="HOGENOM" id="CLU_1280846_0_0_2"/>
<dbReference type="OrthoDB" id="100386at2157"/>
<keyword evidence="2" id="KW-0808">Transferase</keyword>
<accession>L0ABH8</accession>
<evidence type="ECO:0000313" key="2">
    <source>
        <dbReference type="EMBL" id="AFZ70405.1"/>
    </source>
</evidence>
<dbReference type="EMBL" id="CP003378">
    <property type="protein sequence ID" value="AFZ70405.1"/>
    <property type="molecule type" value="Genomic_DNA"/>
</dbReference>
<proteinExistence type="predicted"/>
<evidence type="ECO:0000313" key="3">
    <source>
        <dbReference type="Proteomes" id="UP000010469"/>
    </source>
</evidence>
<dbReference type="STRING" id="1056495.Calag_0654"/>
<feature type="transmembrane region" description="Helical" evidence="1">
    <location>
        <begin position="54"/>
        <end position="73"/>
    </location>
</feature>
<sequence>MNDMLLITYSEMIHDTLIAVIMMLWVIFVTIYLARLTYNIAIKRGWSDHSAKYFSRKVIHILAGGLVAFLLPFTFKEPIYPLIMALLISILTYYLHKTGKLMYWFQDPENEYEVHFALMWGIVIFLTWFIDKSFWLGVIPALMMSWGDGITGIIRNIRYKRRVKGWEGSLGMLVVSVIVGLRFGLAGIIAAVFATLVERWNKIDDNITVPLVSLFTLLIFVEFFPSVTKLFMIPY</sequence>
<organism evidence="2 3">
    <name type="scientific">Caldisphaera lagunensis (strain DSM 15908 / JCM 11604 / ANMR 0165 / IC-154)</name>
    <dbReference type="NCBI Taxonomy" id="1056495"/>
    <lineage>
        <taxon>Archaea</taxon>
        <taxon>Thermoproteota</taxon>
        <taxon>Thermoprotei</taxon>
        <taxon>Acidilobales</taxon>
        <taxon>Caldisphaeraceae</taxon>
        <taxon>Caldisphaera</taxon>
    </lineage>
</organism>
<evidence type="ECO:0000256" key="1">
    <source>
        <dbReference type="SAM" id="Phobius"/>
    </source>
</evidence>
<dbReference type="Proteomes" id="UP000010469">
    <property type="component" value="Chromosome"/>
</dbReference>
<feature type="transmembrane region" description="Helical" evidence="1">
    <location>
        <begin position="12"/>
        <end position="34"/>
    </location>
</feature>
<keyword evidence="1" id="KW-1133">Transmembrane helix</keyword>
<gene>
    <name evidence="2" type="ordered locus">Calag_0654</name>
</gene>
<keyword evidence="1" id="KW-0472">Membrane</keyword>
<dbReference type="eggNOG" id="arCOG01879">
    <property type="taxonomic scope" value="Archaea"/>
</dbReference>
<dbReference type="KEGG" id="clg:Calag_0654"/>
<keyword evidence="1" id="KW-0812">Transmembrane</keyword>
<feature type="transmembrane region" description="Helical" evidence="1">
    <location>
        <begin position="112"/>
        <end position="130"/>
    </location>
</feature>
<reference evidence="3" key="1">
    <citation type="submission" date="2012-03" db="EMBL/GenBank/DDBJ databases">
        <title>Complete genome of Caldisphaera lagunensis DSM 15908.</title>
        <authorList>
            <person name="Lucas S."/>
            <person name="Copeland A."/>
            <person name="Lapidus A."/>
            <person name="Glavina del Rio T."/>
            <person name="Dalin E."/>
            <person name="Tice H."/>
            <person name="Bruce D."/>
            <person name="Goodwin L."/>
            <person name="Pitluck S."/>
            <person name="Peters L."/>
            <person name="Mikhailova N."/>
            <person name="Teshima H."/>
            <person name="Kyrpides N."/>
            <person name="Mavromatis K."/>
            <person name="Ivanova N."/>
            <person name="Brettin T."/>
            <person name="Detter J.C."/>
            <person name="Han C."/>
            <person name="Larimer F."/>
            <person name="Land M."/>
            <person name="Hauser L."/>
            <person name="Markowitz V."/>
            <person name="Cheng J.-F."/>
            <person name="Hugenholtz P."/>
            <person name="Woyke T."/>
            <person name="Wu D."/>
            <person name="Spring S."/>
            <person name="Schroeder M."/>
            <person name="Brambilla E."/>
            <person name="Klenk H.-P."/>
            <person name="Eisen J.A."/>
        </authorList>
    </citation>
    <scope>NUCLEOTIDE SEQUENCE [LARGE SCALE GENOMIC DNA]</scope>
    <source>
        <strain evidence="3">DSM 15908 / JCM 11604 / IC-154</strain>
    </source>
</reference>
<dbReference type="InParanoid" id="L0ABH8"/>
<feature type="transmembrane region" description="Helical" evidence="1">
    <location>
        <begin position="79"/>
        <end position="96"/>
    </location>
</feature>
<name>L0ABH8_CALLD</name>
<dbReference type="AlphaFoldDB" id="L0ABH8"/>
<dbReference type="GO" id="GO:0016301">
    <property type="term" value="F:kinase activity"/>
    <property type="evidence" value="ECO:0007669"/>
    <property type="project" value="UniProtKB-KW"/>
</dbReference>
<feature type="transmembrane region" description="Helical" evidence="1">
    <location>
        <begin position="207"/>
        <end position="227"/>
    </location>
</feature>
<feature type="transmembrane region" description="Helical" evidence="1">
    <location>
        <begin position="136"/>
        <end position="157"/>
    </location>
</feature>
<keyword evidence="3" id="KW-1185">Reference proteome</keyword>